<dbReference type="PROSITE" id="PS50068">
    <property type="entry name" value="LDLRA_2"/>
    <property type="match status" value="4"/>
</dbReference>
<evidence type="ECO:0000256" key="2">
    <source>
        <dbReference type="ARBA" id="ARBA00022536"/>
    </source>
</evidence>
<evidence type="ECO:0000256" key="9">
    <source>
        <dbReference type="ARBA" id="ARBA00023136"/>
    </source>
</evidence>
<evidence type="ECO:0000256" key="7">
    <source>
        <dbReference type="ARBA" id="ARBA00022837"/>
    </source>
</evidence>
<reference evidence="14 15" key="1">
    <citation type="journal article" date="2014" name="Genome Biol. Evol.">
        <title>The genome of the myxosporean Thelohanellus kitauei shows adaptations to nutrient acquisition within its fish host.</title>
        <authorList>
            <person name="Yang Y."/>
            <person name="Xiong J."/>
            <person name="Zhou Z."/>
            <person name="Huo F."/>
            <person name="Miao W."/>
            <person name="Ran C."/>
            <person name="Liu Y."/>
            <person name="Zhang J."/>
            <person name="Feng J."/>
            <person name="Wang M."/>
            <person name="Wang M."/>
            <person name="Wang L."/>
            <person name="Yao B."/>
        </authorList>
    </citation>
    <scope>NUCLEOTIDE SEQUENCE [LARGE SCALE GENOMIC DNA]</scope>
    <source>
        <strain evidence="14">Wuqing</strain>
    </source>
</reference>
<accession>A0A0C2ITX9</accession>
<feature type="disulfide bond" evidence="13">
    <location>
        <begin position="104"/>
        <end position="122"/>
    </location>
</feature>
<dbReference type="InterPro" id="IPR023415">
    <property type="entry name" value="LDLR_class-A_CS"/>
</dbReference>
<name>A0A0C2ITX9_THEKT</name>
<keyword evidence="4" id="KW-0812">Transmembrane</keyword>
<feature type="disulfide bond" evidence="13">
    <location>
        <begin position="116"/>
        <end position="131"/>
    </location>
</feature>
<comment type="caution">
    <text evidence="13">Lacks conserved residue(s) required for the propagation of feature annotation.</text>
</comment>
<keyword evidence="10 13" id="KW-1015">Disulfide bond</keyword>
<keyword evidence="2" id="KW-0245">EGF-like domain</keyword>
<dbReference type="SUPFAM" id="SSF57424">
    <property type="entry name" value="LDL receptor-like module"/>
    <property type="match status" value="4"/>
</dbReference>
<keyword evidence="15" id="KW-1185">Reference proteome</keyword>
<dbReference type="OMA" id="DEINCHK"/>
<evidence type="ECO:0000256" key="5">
    <source>
        <dbReference type="ARBA" id="ARBA00022729"/>
    </source>
</evidence>
<dbReference type="SMART" id="SM00192">
    <property type="entry name" value="LDLa"/>
    <property type="match status" value="4"/>
</dbReference>
<evidence type="ECO:0000256" key="3">
    <source>
        <dbReference type="ARBA" id="ARBA00022583"/>
    </source>
</evidence>
<dbReference type="EMBL" id="JWZT01005709">
    <property type="protein sequence ID" value="KII60272.1"/>
    <property type="molecule type" value="Genomic_DNA"/>
</dbReference>
<keyword evidence="12" id="KW-0325">Glycoprotein</keyword>
<dbReference type="InterPro" id="IPR051221">
    <property type="entry name" value="LDLR-related"/>
</dbReference>
<feature type="disulfide bond" evidence="13">
    <location>
        <begin position="142"/>
        <end position="154"/>
    </location>
</feature>
<feature type="disulfide bond" evidence="13">
    <location>
        <begin position="37"/>
        <end position="52"/>
    </location>
</feature>
<feature type="disulfide bond" evidence="13">
    <location>
        <begin position="161"/>
        <end position="176"/>
    </location>
</feature>
<feature type="disulfide bond" evidence="13">
    <location>
        <begin position="149"/>
        <end position="167"/>
    </location>
</feature>
<evidence type="ECO:0000256" key="1">
    <source>
        <dbReference type="ARBA" id="ARBA00004479"/>
    </source>
</evidence>
<organism evidence="14 15">
    <name type="scientific">Thelohanellus kitauei</name>
    <name type="common">Myxosporean</name>
    <dbReference type="NCBI Taxonomy" id="669202"/>
    <lineage>
        <taxon>Eukaryota</taxon>
        <taxon>Metazoa</taxon>
        <taxon>Cnidaria</taxon>
        <taxon>Myxozoa</taxon>
        <taxon>Myxosporea</taxon>
        <taxon>Bivalvulida</taxon>
        <taxon>Platysporina</taxon>
        <taxon>Myxobolidae</taxon>
        <taxon>Thelohanellus</taxon>
    </lineage>
</organism>
<evidence type="ECO:0000313" key="15">
    <source>
        <dbReference type="Proteomes" id="UP000031668"/>
    </source>
</evidence>
<evidence type="ECO:0000256" key="4">
    <source>
        <dbReference type="ARBA" id="ARBA00022692"/>
    </source>
</evidence>
<evidence type="ECO:0000313" key="14">
    <source>
        <dbReference type="EMBL" id="KII60272.1"/>
    </source>
</evidence>
<dbReference type="Proteomes" id="UP000031668">
    <property type="component" value="Unassembled WGS sequence"/>
</dbReference>
<dbReference type="Pfam" id="PF00057">
    <property type="entry name" value="Ldl_recept_a"/>
    <property type="match status" value="4"/>
</dbReference>
<dbReference type="GO" id="GO:0005886">
    <property type="term" value="C:plasma membrane"/>
    <property type="evidence" value="ECO:0007669"/>
    <property type="project" value="TreeGrafter"/>
</dbReference>
<dbReference type="PRINTS" id="PR00261">
    <property type="entry name" value="LDLRECEPTOR"/>
</dbReference>
<dbReference type="PROSITE" id="PS01209">
    <property type="entry name" value="LDLRA_1"/>
    <property type="match status" value="3"/>
</dbReference>
<feature type="disulfide bond" evidence="13">
    <location>
        <begin position="25"/>
        <end position="43"/>
    </location>
</feature>
<dbReference type="OrthoDB" id="10063075at2759"/>
<evidence type="ECO:0000256" key="11">
    <source>
        <dbReference type="ARBA" id="ARBA00023170"/>
    </source>
</evidence>
<dbReference type="AlphaFoldDB" id="A0A0C2ITX9"/>
<keyword evidence="3" id="KW-0254">Endocytosis</keyword>
<dbReference type="Gene3D" id="4.10.400.10">
    <property type="entry name" value="Low-density Lipoprotein Receptor"/>
    <property type="match status" value="4"/>
</dbReference>
<keyword evidence="6" id="KW-0677">Repeat</keyword>
<feature type="disulfide bond" evidence="13">
    <location>
        <begin position="97"/>
        <end position="109"/>
    </location>
</feature>
<evidence type="ECO:0000256" key="12">
    <source>
        <dbReference type="ARBA" id="ARBA00023180"/>
    </source>
</evidence>
<keyword evidence="8" id="KW-1133">Transmembrane helix</keyword>
<feature type="disulfide bond" evidence="13">
    <location>
        <begin position="76"/>
        <end position="91"/>
    </location>
</feature>
<dbReference type="InterPro" id="IPR002172">
    <property type="entry name" value="LDrepeatLR_classA_rpt"/>
</dbReference>
<dbReference type="GO" id="GO:0043235">
    <property type="term" value="C:receptor complex"/>
    <property type="evidence" value="ECO:0007669"/>
    <property type="project" value="TreeGrafter"/>
</dbReference>
<dbReference type="CDD" id="cd00112">
    <property type="entry name" value="LDLa"/>
    <property type="match status" value="4"/>
</dbReference>
<evidence type="ECO:0000256" key="13">
    <source>
        <dbReference type="PROSITE-ProRule" id="PRU00124"/>
    </source>
</evidence>
<evidence type="ECO:0000256" key="6">
    <source>
        <dbReference type="ARBA" id="ARBA00022737"/>
    </source>
</evidence>
<dbReference type="PANTHER" id="PTHR22722">
    <property type="entry name" value="LOW-DENSITY LIPOPROTEIN RECEPTOR-RELATED PROTEIN 2-RELATED"/>
    <property type="match status" value="1"/>
</dbReference>
<protein>
    <submittedName>
        <fullName evidence="14">Suppressor of tumorigenicity 14 protein</fullName>
    </submittedName>
</protein>
<dbReference type="FunFam" id="4.10.400.10:FF:000009">
    <property type="entry name" value="Low-density lipoprotein receptor-related protein 1"/>
    <property type="match status" value="1"/>
</dbReference>
<dbReference type="GO" id="GO:0006897">
    <property type="term" value="P:endocytosis"/>
    <property type="evidence" value="ECO:0007669"/>
    <property type="project" value="UniProtKB-KW"/>
</dbReference>
<dbReference type="InterPro" id="IPR036055">
    <property type="entry name" value="LDL_receptor-like_sf"/>
</dbReference>
<gene>
    <name evidence="14" type="ORF">RF11_15369</name>
</gene>
<proteinExistence type="predicted"/>
<keyword evidence="11" id="KW-0675">Receptor</keyword>
<comment type="subcellular location">
    <subcellularLocation>
        <location evidence="1">Membrane</location>
        <topology evidence="1">Single-pass type I membrane protein</topology>
    </subcellularLocation>
</comment>
<comment type="caution">
    <text evidence="14">The sequence shown here is derived from an EMBL/GenBank/DDBJ whole genome shotgun (WGS) entry which is preliminary data.</text>
</comment>
<sequence length="178" mass="20072">MDLQNYAHVIPIFSPDCDQEKEFECKNKKCIRKYLVCNSIFDCIDASDEQNCPISCRKDQLLCKSKSKCLESSQICDGNNDCPDGSDEFLCHERFKCKSNEFQCENGLCIPDHQQCNKINDCKDNSDELSCLSIYGPKSAGCSVVQHQCDDGSCILRSQVCDNKFDCLDLSDEIGCKI</sequence>
<evidence type="ECO:0000256" key="10">
    <source>
        <dbReference type="ARBA" id="ARBA00023157"/>
    </source>
</evidence>
<keyword evidence="7" id="KW-0106">Calcium</keyword>
<keyword evidence="9" id="KW-0472">Membrane</keyword>
<evidence type="ECO:0000256" key="8">
    <source>
        <dbReference type="ARBA" id="ARBA00022989"/>
    </source>
</evidence>
<keyword evidence="5" id="KW-0732">Signal</keyword>